<dbReference type="Proteomes" id="UP000292423">
    <property type="component" value="Unassembled WGS sequence"/>
</dbReference>
<keyword evidence="2" id="KW-1185">Reference proteome</keyword>
<proteinExistence type="predicted"/>
<comment type="caution">
    <text evidence="1">The sequence shown here is derived from an EMBL/GenBank/DDBJ whole genome shotgun (WGS) entry which is preliminary data.</text>
</comment>
<organism evidence="1 2">
    <name type="scientific">Fluviicoccus keumensis</name>
    <dbReference type="NCBI Taxonomy" id="1435465"/>
    <lineage>
        <taxon>Bacteria</taxon>
        <taxon>Pseudomonadati</taxon>
        <taxon>Pseudomonadota</taxon>
        <taxon>Gammaproteobacteria</taxon>
        <taxon>Moraxellales</taxon>
        <taxon>Moraxellaceae</taxon>
        <taxon>Fluviicoccus</taxon>
    </lineage>
</organism>
<protein>
    <submittedName>
        <fullName evidence="1">Uncharacterized protein</fullName>
    </submittedName>
</protein>
<dbReference type="AlphaFoldDB" id="A0A4Q7ZB71"/>
<evidence type="ECO:0000313" key="2">
    <source>
        <dbReference type="Proteomes" id="UP000292423"/>
    </source>
</evidence>
<accession>A0A4Q7ZB71</accession>
<reference evidence="1 2" key="1">
    <citation type="submission" date="2019-02" db="EMBL/GenBank/DDBJ databases">
        <title>Genomic Encyclopedia of Type Strains, Phase IV (KMG-IV): sequencing the most valuable type-strain genomes for metagenomic binning, comparative biology and taxonomic classification.</title>
        <authorList>
            <person name="Goeker M."/>
        </authorList>
    </citation>
    <scope>NUCLEOTIDE SEQUENCE [LARGE SCALE GENOMIC DNA]</scope>
    <source>
        <strain evidence="1 2">DSM 105135</strain>
    </source>
</reference>
<sequence length="135" mass="14623">MKTQATLHCHGFNDRDQILVKSVLLAFGDLDNSIWTYADGTSADLVLVDCDNLLAVRDAARGYLHGKHVIACSRDGISCDGAGFTLPKPLRPKHVIAMLQHMDQSGEMPPAMAIAANDTPALPAEEGLMMFPFMI</sequence>
<dbReference type="RefSeq" id="WP_130410620.1">
    <property type="nucleotide sequence ID" value="NZ_SHKX01000010.1"/>
</dbReference>
<evidence type="ECO:0000313" key="1">
    <source>
        <dbReference type="EMBL" id="RZU47371.1"/>
    </source>
</evidence>
<gene>
    <name evidence="1" type="ORF">EV700_0332</name>
</gene>
<dbReference type="OrthoDB" id="5947243at2"/>
<name>A0A4Q7ZB71_9GAMM</name>
<dbReference type="EMBL" id="SHKX01000010">
    <property type="protein sequence ID" value="RZU47371.1"/>
    <property type="molecule type" value="Genomic_DNA"/>
</dbReference>